<dbReference type="InterPro" id="IPR024478">
    <property type="entry name" value="HlyB_4HB_MCP"/>
</dbReference>
<dbReference type="Gene3D" id="1.10.287.950">
    <property type="entry name" value="Methyl-accepting chemotaxis protein"/>
    <property type="match status" value="1"/>
</dbReference>
<dbReference type="SMART" id="SM00304">
    <property type="entry name" value="HAMP"/>
    <property type="match status" value="1"/>
</dbReference>
<evidence type="ECO:0000256" key="1">
    <source>
        <dbReference type="ARBA" id="ARBA00004236"/>
    </source>
</evidence>
<dbReference type="InterPro" id="IPR004090">
    <property type="entry name" value="Chemotax_Me-accpt_rcpt"/>
</dbReference>
<evidence type="ECO:0000256" key="7">
    <source>
        <dbReference type="SAM" id="Coils"/>
    </source>
</evidence>
<sequence length="567" mass="62354">MKWFYNLSVKLKVLLLIGLISLTTLVIGISSISTLYNLNNIFKSMYEDRLVPVRDINVLKSQNQTVERDVLLMLLKPDSIFQEDMQNDIDQRYAEIEKLLNNLKQYMSKEQSDQLMGTLETFDEQQKQIISVLDQGKLESAIQLHTAYSYSWDEINKTLDQISKDISKQAEDEIGELKKEAEWATIITIIILVAGLAISIPIGAWVGNFMSRGIRKASAHAKLIAAGDLRIERLGIEGKDEIAVLAQSVDLMVSNLQGIVHEVKESSKQVADSSEELLASSEQTSRASELSANATAEIHDGLQTQFHSIQELSRAMEEMADGAQQIATSSEDVTNSTMLVSSKAKSGNEVVMQSVHAMENLTEQVTNTSTRMNHLGMQMKEIDKVMELISSIAQQTNLLALNATIEAARAGEHGKSFAVVADEIRKLAEETKDASVKVSSIIGNISNETAQLVKQNMQSTEYARGGLKTVQEAGQMFGDISGQIEEVSKGMLSVSAFVEQISASSEEVLATAQSLLNIAEKSTDNSRQVAASTQQSLASMEEVKSSSMMLSQLSSDLDRVINQFKIN</sequence>
<dbReference type="SMART" id="SM00283">
    <property type="entry name" value="MA"/>
    <property type="match status" value="1"/>
</dbReference>
<dbReference type="Pfam" id="PF12729">
    <property type="entry name" value="4HB_MCP_1"/>
    <property type="match status" value="1"/>
</dbReference>
<dbReference type="OrthoDB" id="107771at2"/>
<comment type="similarity">
    <text evidence="5">Belongs to the methyl-accepting chemotaxis (MCP) protein family.</text>
</comment>
<dbReference type="GO" id="GO:0005886">
    <property type="term" value="C:plasma membrane"/>
    <property type="evidence" value="ECO:0007669"/>
    <property type="project" value="UniProtKB-SubCell"/>
</dbReference>
<dbReference type="CDD" id="cd11386">
    <property type="entry name" value="MCP_signal"/>
    <property type="match status" value="1"/>
</dbReference>
<dbReference type="RefSeq" id="WP_132420012.1">
    <property type="nucleotide sequence ID" value="NZ_SKFG01000031.1"/>
</dbReference>
<dbReference type="Pfam" id="PF00672">
    <property type="entry name" value="HAMP"/>
    <property type="match status" value="1"/>
</dbReference>
<comment type="caution">
    <text evidence="11">The sequence shown here is derived from an EMBL/GenBank/DDBJ whole genome shotgun (WGS) entry which is preliminary data.</text>
</comment>
<keyword evidence="8" id="KW-1133">Transmembrane helix</keyword>
<evidence type="ECO:0000256" key="5">
    <source>
        <dbReference type="ARBA" id="ARBA00029447"/>
    </source>
</evidence>
<evidence type="ECO:0000256" key="8">
    <source>
        <dbReference type="SAM" id="Phobius"/>
    </source>
</evidence>
<feature type="transmembrane region" description="Helical" evidence="8">
    <location>
        <begin position="183"/>
        <end position="206"/>
    </location>
</feature>
<dbReference type="PRINTS" id="PR00260">
    <property type="entry name" value="CHEMTRNSDUCR"/>
</dbReference>
<keyword evidence="8" id="KW-0812">Transmembrane</keyword>
<evidence type="ECO:0000256" key="6">
    <source>
        <dbReference type="PROSITE-ProRule" id="PRU00284"/>
    </source>
</evidence>
<dbReference type="GO" id="GO:0004888">
    <property type="term" value="F:transmembrane signaling receptor activity"/>
    <property type="evidence" value="ECO:0007669"/>
    <property type="project" value="InterPro"/>
</dbReference>
<dbReference type="Proteomes" id="UP000295418">
    <property type="component" value="Unassembled WGS sequence"/>
</dbReference>
<keyword evidence="3 8" id="KW-0472">Membrane</keyword>
<dbReference type="CDD" id="cd06225">
    <property type="entry name" value="HAMP"/>
    <property type="match status" value="1"/>
</dbReference>
<evidence type="ECO:0000313" key="12">
    <source>
        <dbReference type="Proteomes" id="UP000295418"/>
    </source>
</evidence>
<evidence type="ECO:0000256" key="4">
    <source>
        <dbReference type="ARBA" id="ARBA00023224"/>
    </source>
</evidence>
<dbReference type="GO" id="GO:0007165">
    <property type="term" value="P:signal transduction"/>
    <property type="evidence" value="ECO:0007669"/>
    <property type="project" value="UniProtKB-KW"/>
</dbReference>
<protein>
    <submittedName>
        <fullName evidence="11">Methyl-accepting chemotaxis protein</fullName>
    </submittedName>
</protein>
<dbReference type="EMBL" id="SKFG01000031">
    <property type="protein sequence ID" value="TCZ73565.1"/>
    <property type="molecule type" value="Genomic_DNA"/>
</dbReference>
<dbReference type="PROSITE" id="PS50885">
    <property type="entry name" value="HAMP"/>
    <property type="match status" value="1"/>
</dbReference>
<evidence type="ECO:0000259" key="10">
    <source>
        <dbReference type="PROSITE" id="PS50885"/>
    </source>
</evidence>
<comment type="subcellular location">
    <subcellularLocation>
        <location evidence="1">Cell membrane</location>
    </subcellularLocation>
</comment>
<keyword evidence="7" id="KW-0175">Coiled coil</keyword>
<dbReference type="PANTHER" id="PTHR32089:SF112">
    <property type="entry name" value="LYSOZYME-LIKE PROTEIN-RELATED"/>
    <property type="match status" value="1"/>
</dbReference>
<keyword evidence="2" id="KW-1003">Cell membrane</keyword>
<evidence type="ECO:0000256" key="2">
    <source>
        <dbReference type="ARBA" id="ARBA00022475"/>
    </source>
</evidence>
<dbReference type="SUPFAM" id="SSF58104">
    <property type="entry name" value="Methyl-accepting chemotaxis protein (MCP) signaling domain"/>
    <property type="match status" value="1"/>
</dbReference>
<dbReference type="GO" id="GO:0006935">
    <property type="term" value="P:chemotaxis"/>
    <property type="evidence" value="ECO:0007669"/>
    <property type="project" value="InterPro"/>
</dbReference>
<dbReference type="PROSITE" id="PS50111">
    <property type="entry name" value="CHEMOTAXIS_TRANSDUC_2"/>
    <property type="match status" value="1"/>
</dbReference>
<gene>
    <name evidence="11" type="ORF">E0485_20885</name>
</gene>
<evidence type="ECO:0000259" key="9">
    <source>
        <dbReference type="PROSITE" id="PS50111"/>
    </source>
</evidence>
<feature type="domain" description="HAMP" evidence="10">
    <location>
        <begin position="208"/>
        <end position="261"/>
    </location>
</feature>
<accession>A0A4R4E773</accession>
<dbReference type="InterPro" id="IPR004089">
    <property type="entry name" value="MCPsignal_dom"/>
</dbReference>
<dbReference type="Pfam" id="PF00015">
    <property type="entry name" value="MCPsignal"/>
    <property type="match status" value="1"/>
</dbReference>
<feature type="coiled-coil region" evidence="7">
    <location>
        <begin position="82"/>
        <end position="113"/>
    </location>
</feature>
<evidence type="ECO:0000313" key="11">
    <source>
        <dbReference type="EMBL" id="TCZ73565.1"/>
    </source>
</evidence>
<keyword evidence="4 6" id="KW-0807">Transducer</keyword>
<proteinExistence type="inferred from homology"/>
<feature type="domain" description="Methyl-accepting transducer" evidence="9">
    <location>
        <begin position="280"/>
        <end position="516"/>
    </location>
</feature>
<name>A0A4R4E773_9BACL</name>
<evidence type="ECO:0000256" key="3">
    <source>
        <dbReference type="ARBA" id="ARBA00023136"/>
    </source>
</evidence>
<dbReference type="InterPro" id="IPR003660">
    <property type="entry name" value="HAMP_dom"/>
</dbReference>
<reference evidence="11 12" key="1">
    <citation type="submission" date="2019-03" db="EMBL/GenBank/DDBJ databases">
        <authorList>
            <person name="Kim M.K.M."/>
        </authorList>
    </citation>
    <scope>NUCLEOTIDE SEQUENCE [LARGE SCALE GENOMIC DNA]</scope>
    <source>
        <strain evidence="11 12">18JY21-1</strain>
    </source>
</reference>
<dbReference type="PANTHER" id="PTHR32089">
    <property type="entry name" value="METHYL-ACCEPTING CHEMOTAXIS PROTEIN MCPB"/>
    <property type="match status" value="1"/>
</dbReference>
<dbReference type="AlphaFoldDB" id="A0A4R4E773"/>
<organism evidence="11 12">
    <name type="scientific">Paenibacillus albiflavus</name>
    <dbReference type="NCBI Taxonomy" id="2545760"/>
    <lineage>
        <taxon>Bacteria</taxon>
        <taxon>Bacillati</taxon>
        <taxon>Bacillota</taxon>
        <taxon>Bacilli</taxon>
        <taxon>Bacillales</taxon>
        <taxon>Paenibacillaceae</taxon>
        <taxon>Paenibacillus</taxon>
    </lineage>
</organism>
<keyword evidence="12" id="KW-1185">Reference proteome</keyword>